<protein>
    <recommendedName>
        <fullName evidence="1">Fibronectin type-III domain-containing protein</fullName>
    </recommendedName>
</protein>
<dbReference type="SUPFAM" id="SSF89260">
    <property type="entry name" value="Collagen-binding domain"/>
    <property type="match status" value="7"/>
</dbReference>
<dbReference type="CDD" id="cd00063">
    <property type="entry name" value="FN3"/>
    <property type="match status" value="1"/>
</dbReference>
<feature type="domain" description="Fibronectin type-III" evidence="1">
    <location>
        <begin position="2399"/>
        <end position="2492"/>
    </location>
</feature>
<dbReference type="GO" id="GO:0003993">
    <property type="term" value="F:acid phosphatase activity"/>
    <property type="evidence" value="ECO:0007669"/>
    <property type="project" value="InterPro"/>
</dbReference>
<dbReference type="SUPFAM" id="SSF49363">
    <property type="entry name" value="Purple acid phosphatase, N-terminal domain"/>
    <property type="match status" value="1"/>
</dbReference>
<dbReference type="Gene3D" id="2.60.40.10">
    <property type="entry name" value="Immunoglobulins"/>
    <property type="match status" value="13"/>
</dbReference>
<reference evidence="2 3" key="1">
    <citation type="journal article" date="2017" name="ISME J.">
        <title>Potential for microbial H2 and metal transformations associated with novel bacteria and archaea in deep terrestrial subsurface sediments.</title>
        <authorList>
            <person name="Hernsdorf A.W."/>
            <person name="Amano Y."/>
            <person name="Miyakawa K."/>
            <person name="Ise K."/>
            <person name="Suzuki Y."/>
            <person name="Anantharaman K."/>
            <person name="Probst A."/>
            <person name="Burstein D."/>
            <person name="Thomas B.C."/>
            <person name="Banfield J.F."/>
        </authorList>
    </citation>
    <scope>NUCLEOTIDE SEQUENCE [LARGE SCALE GENOMIC DNA]</scope>
    <source>
        <strain evidence="2">HGW-Wallbacteria-1</strain>
    </source>
</reference>
<dbReference type="SMART" id="SM00060">
    <property type="entry name" value="FN3"/>
    <property type="match status" value="2"/>
</dbReference>
<dbReference type="Pfam" id="PF07705">
    <property type="entry name" value="CARDB"/>
    <property type="match status" value="11"/>
</dbReference>
<dbReference type="InterPro" id="IPR003961">
    <property type="entry name" value="FN3_dom"/>
</dbReference>
<dbReference type="InterPro" id="IPR013783">
    <property type="entry name" value="Ig-like_fold"/>
</dbReference>
<name>A0A2N1PNW0_9BACT</name>
<dbReference type="NCBIfam" id="NF012200">
    <property type="entry name" value="choice_anch_D"/>
    <property type="match status" value="1"/>
</dbReference>
<comment type="caution">
    <text evidence="2">The sequence shown here is derived from an EMBL/GenBank/DDBJ whole genome shotgun (WGS) entry which is preliminary data.</text>
</comment>
<evidence type="ECO:0000259" key="1">
    <source>
        <dbReference type="PROSITE" id="PS50853"/>
    </source>
</evidence>
<evidence type="ECO:0000313" key="2">
    <source>
        <dbReference type="EMBL" id="PKK90043.1"/>
    </source>
</evidence>
<dbReference type="InterPro" id="IPR011635">
    <property type="entry name" value="CARDB"/>
</dbReference>
<sequence length="5202" mass="566823">MNQKNCTFRNGWQSSKRGKSSSCLRFNSNLHNCVPLLIAALVFSVLSLLCQSPSLAFMNPDLYEPDNQIIQAKNVILNTLLTDRNMYPKNDIDWVKFTLTTTSDIQIRTTGYPGAPDQALYSDPNGYHYVTTSSGGILTSRGLEPGEYFLKLSSYNVCYTYDLIITATPVSYTTDQSEDDNSMDKAPQVSVNQTGSAHSLFPITDEDWFQFNITEQSNIFVNIQAGRDDLFNIYFYNSESTYTVQSAYRQKYLSITGQNAGTYYVKIWGSDRAGYHTSVKEYFPTIYARPVGETIEADQYEPDDDYSTAPTLTLGVPQENHSVYPAYNYDYTKFFLATPSDLTATVLNPGPLTYDFYLTSPDGNFSYNPSDGRDFQAFGLQPGTYYLRLYPNSSTTIAGYGLLVESTPSVLSRDIYENDDDRFSPSQITPGIPQTGRSIYPAEDVDWVRFTCDQPSDVNISAQCSDNALMVFELYKDDYTDSSYLYYSSANTNNLRVMGLQAGSWLLRLRKNYTTSGYSYDLSVDATPTIFRTDAKEPSDVYTAATLLPANTPMQGLSLYPAGDQDWYKFTLTETSNFNLIVNNYEAYSTNIDVYYGIPSDSTKIANQYYSQITLYEQPAGTYYVKVIYNYDNIPIGEYDINLEVTATTSGDTFEPDSTYQQARVLAPGTVDGPHTIHYAIDEDWYKFTLAQESGITLEATVINNATTYNTYVNMYLYYGPADSSYLAYSYSNKITRTPLKAGTYYVKVYRYSGTFDGTYSIKLTATATGNPNPGDTREPNDNYLEATTLTPGSTLSNLSFLPAADKDWFKFTLAQDSNIQLDTTMVNPNARYGYHYLYADPTGSSLTYDYLNGTESTISFNALAAGTYYIRSYLSSTSYTMESYTLTLTTTPTTVAPDSAEAGDGDNTWEHSTVLTSGQAITNRTIHNYRDQDWYQFTLTQKSDVTITPTNVTDSTQSYLYRNPGESAINYGYSSAFITYSLDPGTYYLKFIESSSNNVCGNYSVLLETTSTSPGDSYESDDLFSLAREILPGVRQTDRSIHNPNDIDWIKFTLHEASDIIIGASVESGSVPNFYLYRAAAPTSSLASSSWYSSSHYRISETFLSPGDYLVKFYNSYNTINNYTAYLQASRAPSTDLEITGCVLSPTVNVQTGDTITFRVTVKNNGDAFTQNVKIGARIDGYTYYSSSRIKPGSDPQVYEYQVPYKTFAGFTAGEVKTFDLTWWAVPRSTSYAIITDMDSEILETNETNNVFMGAFPFELNFSDLTISGVTITPDPASGTITHGTIVNFRAAVKNWGDAFNSSHWYYLYTSYYSDPANPATENWVYIGQVSSAGYAAGEIRNIDLTWTAGPGEHKRFKVIADSWNNIREKDENNNEFIGDLNVTLQKSDLRVTGVTVSPQTGIVQGTPVNFDITVLNDSNAYVDTYHRYELWLNGAEAASTFAYGLEANASKVIRLTWIAKSGVFSGYTVKVDSTNRVPEHIEDNNSFTDSSWAVTVAESDLTVASLQFAHTSNWDSVTLRDGDSTQFTAVIQNLDSGPVNIPFRVMLKVDDKSVESREIRTMAGSASETVTFNWIARGNTSNISVTVDSDNRVLEKNETNNTLARTLTAFPAPDLTVSALSILPATGLKDGSPTNIMATVKNIGAGGTVKPFNVRFSVNGNTLSTLSYSNGLTAGAENVFVLPWEISSGSVNATAIADVYNAVGESNESNNELSIDLPSIDMPNFTIQSMVWTNTEIYDGCQLTVKALLKNVGSGDTAKSINMDFMVDGSKVFSWTHSGGMASGSTTEVVGQWLYKSGQKSVVLAVNPNNVIRESNYSDNSMTISLPDSPRPDLELSLIGWEPRNFNLNDPITLYASVKNIGKGKTITPFSITFAADDRTVQTYNFTKEMPADRAEQISVVWKAAYAKTFKVTVDPRKAVGEAAETLVNNVKTAEFPEIPLPDLAVLSMTYSPVADLAQGDKVEVKAQIKNQGVANSSNLTAVLKVDDKIVDSRGINGGLWSGMDVTMTFNWYATPGTSRKLRVEVDPNNTVPEGAVGESNNFMEQVFALDIPGADFILENLTMDKGGVVIASTDQVRVGDVITFGATVRNGGTGPYTKTIPVGFFIDNNFVKSVDVSAGLAVNATSRVTADWTVPSSRTNRVNIMVDPFSKLTEINEGNNVLSSALPTFPLPDLQVTSLTSDFDNTKTYTEQDPITFTATVGNTGNENITSDVDVKIQVGFFTLAQTIAGGLNSGASKTLTFVWPAVTRSSVSAVVTADPDNIYAEGSESNNTGSLGIGFTKPVEKHNDILVTLSPATQTLPIGGTCFFTADITSRMDTAGYLDISATGLEGLKTTIYPPRIYATSGERYKVRIDVDVPADYNLATKSVFDFKLKVSALTIFTEAAAQITLVGAPAPENLRPADATKTGATEMLVTWKSLVSGTSVVYFKAQADTAYTKVEGIAGTQHQVRLTGLQRNTVYSYYVESTGPGGTYSGLGTDERTFTVDNGIVFSAEKYDFTVNKDYNQLVTLNVKNNDSVSHILQLELENPFDELIVGFLGGGSVDYPIPLNAGQSRSVTLALHLQDANQESYEIFAKISSTRDGQTLVAKVPVKINVHIPIVDYSIQELESNPVTLVKKFRITNKGDVITDFNVLFPDEFKDAVVMSPDIAHYKLNKGETLNFTAIPVLGHPIFMDKFGTSNTVVSSSGVRALATNRRVAFQVAGQVKGLGEPRYSERHTRVAARGVKMLVSAGVNTSFDAPDGTTPRPVDMPNLNYEAEAKTWHCTNRPNVEVDIPVPPIDVSDDPLYIDFTPNGGWEQRPHDVNIFINGHLVASWKNQIPTGTKQIDFDPSILNIPKVGVAKNRIDIRTIHMNGGHYVVSSNVKLLMHLNEYNSWVMAKSDTEAWSLAEQNLPDNIKKAPDSVTFDALQTEERIVEGTPTLLKIKPKLANGQGAKKIQVTANVGGQNITFTDQDNDGVYEGMWTPKLSDADTFVASKEISALSKKCMTMEVKTKYGTTIETVCVEESDLKVDILTPESGFQANLGQTYSIKAKVTNKDGNGVTDPDMINISFSNGDTGGAMNAVGGGEFYFDWKPTKDNSNNPGPVQIDVNASHSEYGTASDSISGKTTAKTDLEIKKISCKYSGHVFYIDGIDFEVEYAVEVNWNGAKPGSVIFKTNKGSDTVKTESETEPVKKKMNMGKSFGLGGTLMVKAVSAEGDSESEWKKADFTIAGRVPFQDALKMASEEDSGKFAYKSGIGAIVSFIKPLMSGDVIPSWVPVVGNKPFLLDFIPKVSSEFMSDGKGKYMLEWESDNLKKETDINRTTTDKSGKKVAGKFAGAEFTLTPKVNVTGACVQDKGNWKWGGQVGAEGAAEISKSWPFIFTLGPVPIPMYAKITIKVSMEGLVGIQDFSAGKWQVTGDVAFGPYLKGSLGVGLDGKFSVEGWLGGGCTFEFGWPGNGTSGYKGAKILLNAGITITAWLWSWDWEGIKYEWPGDEPSKSSILSTNEDGMVTFRLPSIELKQPRLLERNYVNRTGFGLFKTDAMNLNAQVSTLAEKANPRVAALATSTFPHSAPCIDAAGLKLYMVWLADDSTKTSLNRTVMKFATWDGTSWTGPSSVGTEDGTGDFHPFIKVFSNGDAVVAWENVSEVLADGTSFDTFVTKLEISAATYSAATGTWSEPVRLSSNSSIDWNPRVAGTSSSNVMVTWLNNESNDMTGNSTSPNKIMFAKWNGTTWTTAAQAASVDRKIIKYSLVYNGTNGDLVFSADGAPVSIPSAAIVNDEEVVTSAVRDREIYRLRYLSGIWVTPAKLTDDDQPDDNPQLCYDTDGQVVLVWLKANEISWTRNFNMGLVEIINTQSGFSNNIADARLISSDQGRFGLVWAESSGYSSDLYTMFYDHIEKLWGLPKRLTGDSETERNVTASFYGNESIVSVYNRNLVGQVQTTSVTALGQTVEVVIPQTIDTSLYMMRYVLNDDMIASEMALNPANPAEGSTLEIYLTVFNNSDRAVKNVPVNFYNGDPQTGGTLIGTETITTLMASGTSVVVSHFWPVPAGSLPLSIFAVVDPDSTFDTDYRHDNTISVEGGKPDLVINSLIWDETSQGVFQFTATVVNKGPMSAAQTTAVFLNMTPGANEAVMTTEVLPAMASGATAEVTCTWNTGGVAQPEYPVKLKVDPDNLVAEFNEADNERVSAARGTLSRAEVNPESIAFGNIGVGSNYATKIITLRNTGSAALTVGKCVIGGTNEAEFVITEDNCSSKVLQPLDSVTLRAGFTPKTAGAKAAWLDIPSDDPARANIRVLLAGSGSDVALHSLAIDPVRIPMKANESFDLANIAVRAVFSDGTVNAPSTATWAVLTGGGAIANGVYTAGASTGTAYLTCTHTVGTVSKSVQLRIDVVSPQPPNLAALTFSENSPAAVAALATTVTVIRNCRIAWTGYDSDTAYQNWLYWSTANIAVNDIPEELESATSRLRPINMRPVLDSRFATSAQPLSHDWDVSTLYTNTEVFPEGTTTSNTLYLYCVALDDSPMPRDAGTQIIASADTLKVQKPDASNSAPLFAFTTLATENVAGASGKASIGFKIADETTDTVKVQFFHNKLVDSSRALTCTGIKPDDNSQITEVSITPTSTTLDGADTQTFTWDLTGITEGSYLILAKYTDSKHPLAEAWSAGKVTVAAEVTGNVAPSLEWLTPSFRNKVNASTGSVDLSFRVMDDDNDTLLISLYYNRSTVIDANLVKLGQTYEVSSTSAWVGKTFSFDVTGLSNGFYYIMAAVKQKDKGFGVFKYWSLVPVIVDRASGISMLRVGTPQLDTANAGKASVNVIFATSEDATGIVKYGLKGFTNLEARTTSTGKTHVINLTKLEAGKRYYFKVYAEAVSGSRYEMDNFGKLYSFFVPAASAQAVQARWIRGKVNHSQSCIVKVYLTRKNTDGTLAALAKPLISGLDTNGEWAVNLGSSVNSATGATMEPLSTDFVRVEIFAADGKFRYFEDISINGIEFATTSFAGLAPETLWASGYGVELPDEYMDFKIDLKRGFNLVALPMEPETALTAKTILESAGNDASAVYYFSTEDGQYKAYLKTGTIFLGTNFSVDITKGFFLKMNAAGTITIRGRKIGKAETLTALKGFNMMTVSYGSDFPATTETAVSATELLRSIGDDGVAVYSFVDGRYKSVIRLKSGDTSDCFFAFPEDFMLKQGSGYFIKLRENASFKPEDFSALEDDK</sequence>
<accession>A0A2N1PNW0</accession>
<dbReference type="PROSITE" id="PS50853">
    <property type="entry name" value="FN3"/>
    <property type="match status" value="1"/>
</dbReference>
<dbReference type="EMBL" id="PGXC01000008">
    <property type="protein sequence ID" value="PKK90043.1"/>
    <property type="molecule type" value="Genomic_DNA"/>
</dbReference>
<dbReference type="GO" id="GO:0046872">
    <property type="term" value="F:metal ion binding"/>
    <property type="evidence" value="ECO:0007669"/>
    <property type="project" value="InterPro"/>
</dbReference>
<dbReference type="InterPro" id="IPR008963">
    <property type="entry name" value="Purple_acid_Pase-like_N"/>
</dbReference>
<proteinExistence type="predicted"/>
<gene>
    <name evidence="2" type="ORF">CVV64_11015</name>
</gene>
<organism evidence="2 3">
    <name type="scientific">Candidatus Wallbacteria bacterium HGW-Wallbacteria-1</name>
    <dbReference type="NCBI Taxonomy" id="2013854"/>
    <lineage>
        <taxon>Bacteria</taxon>
        <taxon>Candidatus Walliibacteriota</taxon>
    </lineage>
</organism>
<dbReference type="Proteomes" id="UP000233256">
    <property type="component" value="Unassembled WGS sequence"/>
</dbReference>
<evidence type="ECO:0000313" key="3">
    <source>
        <dbReference type="Proteomes" id="UP000233256"/>
    </source>
</evidence>
<dbReference type="Gene3D" id="2.60.120.380">
    <property type="match status" value="9"/>
</dbReference>